<organism evidence="1">
    <name type="scientific">Caulobacter sp. 602-2</name>
    <dbReference type="NCBI Taxonomy" id="2710887"/>
    <lineage>
        <taxon>Bacteria</taxon>
        <taxon>Pseudomonadati</taxon>
        <taxon>Pseudomonadota</taxon>
        <taxon>Alphaproteobacteria</taxon>
        <taxon>Caulobacterales</taxon>
        <taxon>Caulobacteraceae</taxon>
        <taxon>Caulobacter</taxon>
    </lineage>
</organism>
<protein>
    <submittedName>
        <fullName evidence="1">Uncharacterized protein</fullName>
    </submittedName>
</protein>
<comment type="caution">
    <text evidence="1">The sequence shown here is derived from an EMBL/GenBank/DDBJ whole genome shotgun (WGS) entry which is preliminary data.</text>
</comment>
<proteinExistence type="predicted"/>
<evidence type="ECO:0000313" key="1">
    <source>
        <dbReference type="EMBL" id="NGM52385.1"/>
    </source>
</evidence>
<reference evidence="1" key="1">
    <citation type="submission" date="2020-02" db="EMBL/GenBank/DDBJ databases">
        <authorList>
            <person name="Gao J."/>
            <person name="Sun J."/>
        </authorList>
    </citation>
    <scope>NUCLEOTIDE SEQUENCE</scope>
    <source>
        <strain evidence="1">602-2</strain>
    </source>
</reference>
<sequence length="54" mass="6198">MEEFHKTHKETTFGWVWAIERLLAAWKRMGEVPTPPVVGCCDSLPKGARYLAPR</sequence>
<dbReference type="RefSeq" id="WP_165262683.1">
    <property type="nucleotide sequence ID" value="NZ_JAAKGT010000017.1"/>
</dbReference>
<dbReference type="EMBL" id="JAAKGT010000017">
    <property type="protein sequence ID" value="NGM52385.1"/>
    <property type="molecule type" value="Genomic_DNA"/>
</dbReference>
<accession>A0A6G4R4H1</accession>
<dbReference type="AlphaFoldDB" id="A0A6G4R4H1"/>
<name>A0A6G4R4H1_9CAUL</name>
<gene>
    <name evidence="1" type="ORF">G5B46_22470</name>
</gene>